<protein>
    <submittedName>
        <fullName evidence="1">Uncharacterized protein</fullName>
    </submittedName>
</protein>
<dbReference type="EMBL" id="MT141401">
    <property type="protein sequence ID" value="QJA60226.1"/>
    <property type="molecule type" value="Genomic_DNA"/>
</dbReference>
<reference evidence="1" key="1">
    <citation type="submission" date="2020-03" db="EMBL/GenBank/DDBJ databases">
        <title>The deep terrestrial virosphere.</title>
        <authorList>
            <person name="Holmfeldt K."/>
            <person name="Nilsson E."/>
            <person name="Simone D."/>
            <person name="Lopez-Fernandez M."/>
            <person name="Wu X."/>
            <person name="de Brujin I."/>
            <person name="Lundin D."/>
            <person name="Andersson A."/>
            <person name="Bertilsson S."/>
            <person name="Dopson M."/>
        </authorList>
    </citation>
    <scope>NUCLEOTIDE SEQUENCE</scope>
    <source>
        <strain evidence="3">MM415A04241</strain>
        <strain evidence="2">MM415B01152</strain>
        <strain evidence="1">TM448A03347</strain>
    </source>
</reference>
<proteinExistence type="predicted"/>
<organism evidence="1">
    <name type="scientific">viral metagenome</name>
    <dbReference type="NCBI Taxonomy" id="1070528"/>
    <lineage>
        <taxon>unclassified sequences</taxon>
        <taxon>metagenomes</taxon>
        <taxon>organismal metagenomes</taxon>
    </lineage>
</organism>
<accession>A0A6H2A113</accession>
<dbReference type="EMBL" id="MT144407">
    <property type="protein sequence ID" value="QJA53257.1"/>
    <property type="molecule type" value="Genomic_DNA"/>
</dbReference>
<sequence length="67" mass="7388">MYTATNFKTKKALKEAVKAGQEVRLFAPGLGSPKQNGTEFVEGPHYPQPHSWYAEVEVVDGVVVKVK</sequence>
<evidence type="ECO:0000313" key="2">
    <source>
        <dbReference type="EMBL" id="QJA60226.1"/>
    </source>
</evidence>
<name>A0A6H2A113_9ZZZZ</name>
<gene>
    <name evidence="3" type="ORF">MM415A04241_0006</name>
    <name evidence="2" type="ORF">MM415B01152_0006</name>
    <name evidence="1" type="ORF">TM448A03347_0002</name>
</gene>
<evidence type="ECO:0000313" key="3">
    <source>
        <dbReference type="EMBL" id="QJA69837.1"/>
    </source>
</evidence>
<dbReference type="EMBL" id="MT141740">
    <property type="protein sequence ID" value="QJA69837.1"/>
    <property type="molecule type" value="Genomic_DNA"/>
</dbReference>
<dbReference type="AlphaFoldDB" id="A0A6H2A113"/>
<evidence type="ECO:0000313" key="1">
    <source>
        <dbReference type="EMBL" id="QJA53257.1"/>
    </source>
</evidence>